<dbReference type="Proteomes" id="UP000257039">
    <property type="component" value="Unassembled WGS sequence"/>
</dbReference>
<dbReference type="EMBL" id="NDXW01000006">
    <property type="protein sequence ID" value="RDH41637.1"/>
    <property type="molecule type" value="Genomic_DNA"/>
</dbReference>
<evidence type="ECO:0000259" key="2">
    <source>
        <dbReference type="PROSITE" id="PS51740"/>
    </source>
</evidence>
<organism evidence="3 4">
    <name type="scientific">Zooshikella ganghwensis</name>
    <dbReference type="NCBI Taxonomy" id="202772"/>
    <lineage>
        <taxon>Bacteria</taxon>
        <taxon>Pseudomonadati</taxon>
        <taxon>Pseudomonadota</taxon>
        <taxon>Gammaproteobacteria</taxon>
        <taxon>Oceanospirillales</taxon>
        <taxon>Zooshikellaceae</taxon>
        <taxon>Zooshikella</taxon>
    </lineage>
</organism>
<dbReference type="InterPro" id="IPR037914">
    <property type="entry name" value="SpoVT-AbrB_sf"/>
</dbReference>
<dbReference type="RefSeq" id="WP_027710374.1">
    <property type="nucleotide sequence ID" value="NZ_NDXW01000006.1"/>
</dbReference>
<evidence type="ECO:0000313" key="3">
    <source>
        <dbReference type="EMBL" id="RDH41637.1"/>
    </source>
</evidence>
<protein>
    <submittedName>
        <fullName evidence="3">AbrB/MazE/SpoVT family DNA-binding domain-containing protein</fullName>
    </submittedName>
</protein>
<proteinExistence type="predicted"/>
<dbReference type="AlphaFoldDB" id="A0A4P9VHL1"/>
<dbReference type="SUPFAM" id="SSF89447">
    <property type="entry name" value="AbrB/MazE/MraZ-like"/>
    <property type="match status" value="1"/>
</dbReference>
<feature type="domain" description="SpoVT-AbrB" evidence="2">
    <location>
        <begin position="1"/>
        <end position="47"/>
    </location>
</feature>
<evidence type="ECO:0000313" key="4">
    <source>
        <dbReference type="Proteomes" id="UP000257039"/>
    </source>
</evidence>
<keyword evidence="1 3" id="KW-0238">DNA-binding</keyword>
<comment type="caution">
    <text evidence="3">The sequence shown here is derived from an EMBL/GenBank/DDBJ whole genome shotgun (WGS) entry which is preliminary data.</text>
</comment>
<dbReference type="Pfam" id="PF04014">
    <property type="entry name" value="MazE_antitoxin"/>
    <property type="match status" value="1"/>
</dbReference>
<name>A0A4P9VHL1_9GAMM</name>
<dbReference type="GO" id="GO:0003677">
    <property type="term" value="F:DNA binding"/>
    <property type="evidence" value="ECO:0007669"/>
    <property type="project" value="UniProtKB-UniRule"/>
</dbReference>
<dbReference type="Gene3D" id="2.10.260.10">
    <property type="match status" value="1"/>
</dbReference>
<gene>
    <name evidence="3" type="ORF">B9G39_27630</name>
</gene>
<dbReference type="PROSITE" id="PS51740">
    <property type="entry name" value="SPOVT_ABRB"/>
    <property type="match status" value="1"/>
</dbReference>
<evidence type="ECO:0000256" key="1">
    <source>
        <dbReference type="PROSITE-ProRule" id="PRU01076"/>
    </source>
</evidence>
<keyword evidence="4" id="KW-1185">Reference proteome</keyword>
<reference evidence="3 4" key="1">
    <citation type="submission" date="2017-04" db="EMBL/GenBank/DDBJ databases">
        <title>Draft genome sequence of Zooshikella ganghwensis VG4 isolated from Red Sea sediments.</title>
        <authorList>
            <person name="Rehman Z."/>
            <person name="Alam I."/>
            <person name="Kamau A."/>
            <person name="Bajic V."/>
            <person name="Leiknes T."/>
        </authorList>
    </citation>
    <scope>NUCLEOTIDE SEQUENCE [LARGE SCALE GENOMIC DNA]</scope>
    <source>
        <strain evidence="3 4">VG4</strain>
    </source>
</reference>
<dbReference type="SMART" id="SM00966">
    <property type="entry name" value="SpoVT_AbrB"/>
    <property type="match status" value="1"/>
</dbReference>
<dbReference type="InterPro" id="IPR007159">
    <property type="entry name" value="SpoVT-AbrB_dom"/>
</dbReference>
<dbReference type="NCBIfam" id="TIGR01439">
    <property type="entry name" value="lp_hng_hel_AbrB"/>
    <property type="match status" value="1"/>
</dbReference>
<sequence>MSTATITSKGQVTIPKEVRDALSLASGDRVEFIQIDSDRFEIVAINRDVTELKGLIKKPKKPVTIEEMNEAIEMGGKCSD</sequence>
<accession>A0A4P9VHL1</accession>